<gene>
    <name evidence="4" type="ORF">NFIA_092610</name>
</gene>
<dbReference type="InterPro" id="IPR007111">
    <property type="entry name" value="NACHT_NTPase"/>
</dbReference>
<evidence type="ECO:0000256" key="1">
    <source>
        <dbReference type="ARBA" id="ARBA00022737"/>
    </source>
</evidence>
<dbReference type="GeneID" id="4587755"/>
<evidence type="ECO:0000259" key="3">
    <source>
        <dbReference type="PROSITE" id="PS50837"/>
    </source>
</evidence>
<keyword evidence="1" id="KW-0677">Repeat</keyword>
<dbReference type="Pfam" id="PF22939">
    <property type="entry name" value="WHD_GPIID"/>
    <property type="match status" value="1"/>
</dbReference>
<keyword evidence="5" id="KW-1185">Reference proteome</keyword>
<dbReference type="OMA" id="CCALAID"/>
<feature type="domain" description="NACHT" evidence="3">
    <location>
        <begin position="357"/>
        <end position="504"/>
    </location>
</feature>
<proteinExistence type="predicted"/>
<dbReference type="KEGG" id="nfi:NFIA_092610"/>
<accession>A1DIU3</accession>
<dbReference type="eggNOG" id="ENOG502SQBV">
    <property type="taxonomic scope" value="Eukaryota"/>
</dbReference>
<evidence type="ECO:0000256" key="2">
    <source>
        <dbReference type="SAM" id="MobiDB-lite"/>
    </source>
</evidence>
<dbReference type="InterPro" id="IPR011659">
    <property type="entry name" value="WD40"/>
</dbReference>
<dbReference type="InterPro" id="IPR054471">
    <property type="entry name" value="GPIID_WHD"/>
</dbReference>
<dbReference type="HOGENOM" id="CLU_238480_0_0_1"/>
<dbReference type="SUPFAM" id="SSF82171">
    <property type="entry name" value="DPP6 N-terminal domain-like"/>
    <property type="match status" value="1"/>
</dbReference>
<dbReference type="EMBL" id="DS027696">
    <property type="protein sequence ID" value="EAW19300.1"/>
    <property type="molecule type" value="Genomic_DNA"/>
</dbReference>
<dbReference type="InterPro" id="IPR056125">
    <property type="entry name" value="DUF7708"/>
</dbReference>
<dbReference type="Pfam" id="PF24883">
    <property type="entry name" value="NPHP3_N"/>
    <property type="match status" value="1"/>
</dbReference>
<organism evidence="4 5">
    <name type="scientific">Neosartorya fischeri (strain ATCC 1020 / DSM 3700 / CBS 544.65 / FGSC A1164 / JCM 1740 / NRRL 181 / WB 181)</name>
    <name type="common">Aspergillus fischerianus</name>
    <dbReference type="NCBI Taxonomy" id="331117"/>
    <lineage>
        <taxon>Eukaryota</taxon>
        <taxon>Fungi</taxon>
        <taxon>Dikarya</taxon>
        <taxon>Ascomycota</taxon>
        <taxon>Pezizomycotina</taxon>
        <taxon>Eurotiomycetes</taxon>
        <taxon>Eurotiomycetidae</taxon>
        <taxon>Eurotiales</taxon>
        <taxon>Aspergillaceae</taxon>
        <taxon>Aspergillus</taxon>
        <taxon>Aspergillus subgen. Fumigati</taxon>
    </lineage>
</organism>
<feature type="region of interest" description="Disordered" evidence="2">
    <location>
        <begin position="221"/>
        <end position="272"/>
    </location>
</feature>
<evidence type="ECO:0000313" key="5">
    <source>
        <dbReference type="Proteomes" id="UP000006702"/>
    </source>
</evidence>
<name>A1DIU3_NEOFI</name>
<dbReference type="STRING" id="331117.A1DIU3"/>
<dbReference type="VEuPathDB" id="FungiDB:NFIA_092610"/>
<reference evidence="5" key="1">
    <citation type="journal article" date="2008" name="PLoS Genet.">
        <title>Genomic islands in the pathogenic filamentous fungus Aspergillus fumigatus.</title>
        <authorList>
            <person name="Fedorova N.D."/>
            <person name="Khaldi N."/>
            <person name="Joardar V.S."/>
            <person name="Maiti R."/>
            <person name="Amedeo P."/>
            <person name="Anderson M.J."/>
            <person name="Crabtree J."/>
            <person name="Silva J.C."/>
            <person name="Badger J.H."/>
            <person name="Albarraq A."/>
            <person name="Angiuoli S."/>
            <person name="Bussey H."/>
            <person name="Bowyer P."/>
            <person name="Cotty P.J."/>
            <person name="Dyer P.S."/>
            <person name="Egan A."/>
            <person name="Galens K."/>
            <person name="Fraser-Liggett C.M."/>
            <person name="Haas B.J."/>
            <person name="Inman J.M."/>
            <person name="Kent R."/>
            <person name="Lemieux S."/>
            <person name="Malavazi I."/>
            <person name="Orvis J."/>
            <person name="Roemer T."/>
            <person name="Ronning C.M."/>
            <person name="Sundaram J.P."/>
            <person name="Sutton G."/>
            <person name="Turner G."/>
            <person name="Venter J.C."/>
            <person name="White O.R."/>
            <person name="Whitty B.R."/>
            <person name="Youngman P."/>
            <person name="Wolfe K.H."/>
            <person name="Goldman G.H."/>
            <person name="Wortman J.R."/>
            <person name="Jiang B."/>
            <person name="Denning D.W."/>
            <person name="Nierman W.C."/>
        </authorList>
    </citation>
    <scope>NUCLEOTIDE SEQUENCE [LARGE SCALE GENOMIC DNA]</scope>
    <source>
        <strain evidence="5">ATCC 1020 / DSM 3700 / CBS 544.65 / FGSC A1164 / JCM 1740 / NRRL 181 / WB 181</strain>
    </source>
</reference>
<dbReference type="InterPro" id="IPR027417">
    <property type="entry name" value="P-loop_NTPase"/>
</dbReference>
<dbReference type="Gene3D" id="3.40.50.300">
    <property type="entry name" value="P-loop containing nucleotide triphosphate hydrolases"/>
    <property type="match status" value="1"/>
</dbReference>
<dbReference type="SUPFAM" id="SSF52540">
    <property type="entry name" value="P-loop containing nucleoside triphosphate hydrolases"/>
    <property type="match status" value="1"/>
</dbReference>
<dbReference type="Pfam" id="PF24809">
    <property type="entry name" value="DUF7708"/>
    <property type="match status" value="1"/>
</dbReference>
<dbReference type="Proteomes" id="UP000006702">
    <property type="component" value="Unassembled WGS sequence"/>
</dbReference>
<dbReference type="InterPro" id="IPR056884">
    <property type="entry name" value="NPHP3-like_N"/>
</dbReference>
<protein>
    <recommendedName>
        <fullName evidence="3">NACHT domain-containing protein</fullName>
    </recommendedName>
</protein>
<dbReference type="Pfam" id="PF07676">
    <property type="entry name" value="PD40"/>
    <property type="match status" value="2"/>
</dbReference>
<evidence type="ECO:0000313" key="4">
    <source>
        <dbReference type="EMBL" id="EAW19300.1"/>
    </source>
</evidence>
<dbReference type="OrthoDB" id="4463008at2759"/>
<dbReference type="PROSITE" id="PS50837">
    <property type="entry name" value="NACHT"/>
    <property type="match status" value="1"/>
</dbReference>
<dbReference type="PANTHER" id="PTHR10039:SF14">
    <property type="entry name" value="NACHT DOMAIN-CONTAINING PROTEIN"/>
    <property type="match status" value="1"/>
</dbReference>
<sequence length="1796" mass="202847">MVEPKRADPALTDALSEFAQAAGLQRGIAPASASEVFQVVEDANRKFQSSSPKSIKFSQKLSPCLESINRFSSVIDTFIQSNPTISGLVWGSLKFLLQGALQFTSYLERLGEMFEEFGQFFPVVSEYETIFESSDTVRAAVLHLYADVVHFFTRAVKFLKRKHLIFRTLVKPFEHDYAQILKSYQTHRNELQIVALAAMERNARKERELAEIARDAAEKERVAAENERKEAAAERQRAEQARTDVREEIKRQKAHRKEASRAREEVREETKNQEVHRMVVQGQLKGKTRTLARCNPTTDTSHLVGLESDSMMRWLDPPDYDSMLSQMVRQRQEDTVLWIEKHPKYLSWRQYANWTRDILWIYGGPGMGKTILSATIVEDLRRLHITQSPRQTTKRYAVCFFFFDSSNVFEQPEVVMLRALVAQLLHQADKPDPLNQIYLARRSAHASLIELREAFSTLASDCSGVYVVIDGLDDAANASDALQLLLTLLVQVSPVMKLLVTSRPEPDIRRFFHSYPQFELTEDITQPDVRRVVTTRVQSACEDKKIRASDPYLRQEIVDALVSSSSGVFLWATMQVKHLQTLRVQTDRTLRAAVRNLPSGVADIYGRILAKINSYAEEDRLLAEELLRWVVCSRRPLNVSELCCALAIDIGDEELNLDNVPTNTSEIVDACSPLLSIGDKGTVSLIHSTVAQFLLDPSNKASVPVGTDRYFIEQTDAHTMLAEKCISYLSLLSFRNRISGTQTLAKITHEEIHAFPLLEYAALNWWKHVAHSGVSKASAKRLVDLMFNFAKSSQGLTWLEVSITLSLSLEHLHTVSTQLRAWFRRLEFEHEHINELKLWLEGLVDLTRVWDSILRESPFELRSTVKKFSTEGQFFQKHFGSDFIGDIGPPPASLRRTNTNPTVAEGNTFDILVDDEEGYVLHPSGKLRFQFTWDIRQSNGTNSLRYTIYSESPITRRQFKRVEFAHEISWKLPQGFHLGLHSVAFSPDWDYMAIATVESVRGLPTGRRDQGKTTIRVFLWRMRDLDEPGEEMLFDLPWILPTTGSDGNVYSGYVGQAQYDSFRGSRCAVAFRRVKSTLYLQTPFGAVDVETGASLEHPRYLQSVVTQPTVTQCTFSPDGRRIAMVRNHTDFEIANIDGSNVCATKLMGEICEILSISRTGRYVAICLNQPATSSQLTQSRLVVLDTVTSTLQVLLTGTQERRFDEVSFKLRGWLSWSQWAAQGRYMKFIPKGLAPVRPDRHCIQVYSVFNWLVGGASSELYIKPDIDHLLDPQEQRWDLVQPAAVKRELPLSSSATYLFSDRTIRLSGSSFVLSVGFSPQDEHCCILTSKQTILLPSSLQPSSLTSASPTAGKQQKTTYRTYTRLFDHNRKLGCFQLAYHGTEGRWMDYLDYKTHDIAKSITARVYIWDLCGTPRLVRDQLLQLDEVEINMLRYEQYRRLDVAFHPACDRMAIFNIVYNLDLVTSSSVEYQIYHETNKFHPDIAAGRTNNAWQVSFSPDGRYIAFAVTASTRTPGLFGKRGEITNAVVLFETDKPSTPLCSQISSHKGDTLAMGSCSVTFHPTDRKLLWTSTFVFTDATTKTTTKLLDFSHEPYETSFITDLKYDDFKFVPTPSGNQIYGHPSQTGHPGFWDRLDTNTHTPQPTNLLEPGKIQLTGLAHNARHITGIIAAPAPATSTSTSTSDGPTSTFNFTKKTILQLPPSTHLHQNSARVLQRANDYLVILLFQDGPVHLNNTNTRGSASASATASTSDTETENLVKPILIPVDAKELASRPVSPLKARDVDDIHPLLTIPQGS</sequence>
<dbReference type="RefSeq" id="XP_001261197.1">
    <property type="nucleotide sequence ID" value="XM_001261196.1"/>
</dbReference>
<feature type="region of interest" description="Disordered" evidence="2">
    <location>
        <begin position="1735"/>
        <end position="1755"/>
    </location>
</feature>
<dbReference type="PANTHER" id="PTHR10039">
    <property type="entry name" value="AMELOGENIN"/>
    <property type="match status" value="1"/>
</dbReference>
<feature type="compositionally biased region" description="Low complexity" evidence="2">
    <location>
        <begin position="1735"/>
        <end position="1751"/>
    </location>
</feature>